<evidence type="ECO:0000256" key="2">
    <source>
        <dbReference type="SAM" id="SignalP"/>
    </source>
</evidence>
<feature type="compositionally biased region" description="Polar residues" evidence="1">
    <location>
        <begin position="28"/>
        <end position="39"/>
    </location>
</feature>
<evidence type="ECO:0000313" key="3">
    <source>
        <dbReference type="EMBL" id="EKX61968.1"/>
    </source>
</evidence>
<dbReference type="Proteomes" id="UP000010411">
    <property type="component" value="Unassembled WGS sequence"/>
</dbReference>
<dbReference type="EMBL" id="AEJC01000550">
    <property type="protein sequence ID" value="EKX61968.1"/>
    <property type="molecule type" value="Genomic_DNA"/>
</dbReference>
<proteinExistence type="predicted"/>
<name>L1KNK8_9ACTN</name>
<dbReference type="AlphaFoldDB" id="L1KNK8"/>
<comment type="caution">
    <text evidence="3">The sequence shown here is derived from an EMBL/GenBank/DDBJ whole genome shotgun (WGS) entry which is preliminary data.</text>
</comment>
<feature type="signal peptide" evidence="2">
    <location>
        <begin position="1"/>
        <end position="23"/>
    </location>
</feature>
<gene>
    <name evidence="3" type="ORF">STRIP9103_05995</name>
</gene>
<reference evidence="3 4" key="1">
    <citation type="submission" date="2012-11" db="EMBL/GenBank/DDBJ databases">
        <authorList>
            <person name="Huguet-Tapia J.C."/>
            <person name="Durkin A.S."/>
            <person name="Pettis G.S."/>
            <person name="Badger J.H."/>
        </authorList>
    </citation>
    <scope>NUCLEOTIDE SEQUENCE [LARGE SCALE GENOMIC DNA]</scope>
    <source>
        <strain evidence="3 4">91-03</strain>
    </source>
</reference>
<evidence type="ECO:0000256" key="1">
    <source>
        <dbReference type="SAM" id="MobiDB-lite"/>
    </source>
</evidence>
<feature type="chain" id="PRO_5003952361" description="Secreted protein" evidence="2">
    <location>
        <begin position="24"/>
        <end position="63"/>
    </location>
</feature>
<sequence>MSVVSSAARATASAGVTFGFASAAASDSVPQAVTPPSNVTATAAPTALRRRTEPRVENLMCPP</sequence>
<protein>
    <recommendedName>
        <fullName evidence="5">Secreted protein</fullName>
    </recommendedName>
</protein>
<keyword evidence="4" id="KW-1185">Reference proteome</keyword>
<evidence type="ECO:0008006" key="5">
    <source>
        <dbReference type="Google" id="ProtNLM"/>
    </source>
</evidence>
<accession>L1KNK8</accession>
<organism evidence="3 4">
    <name type="scientific">Streptomyces ipomoeae 91-03</name>
    <dbReference type="NCBI Taxonomy" id="698759"/>
    <lineage>
        <taxon>Bacteria</taxon>
        <taxon>Bacillati</taxon>
        <taxon>Actinomycetota</taxon>
        <taxon>Actinomycetes</taxon>
        <taxon>Kitasatosporales</taxon>
        <taxon>Streptomycetaceae</taxon>
        <taxon>Streptomyces</taxon>
    </lineage>
</organism>
<evidence type="ECO:0000313" key="4">
    <source>
        <dbReference type="Proteomes" id="UP000010411"/>
    </source>
</evidence>
<keyword evidence="2" id="KW-0732">Signal</keyword>
<feature type="region of interest" description="Disordered" evidence="1">
    <location>
        <begin position="27"/>
        <end position="63"/>
    </location>
</feature>